<feature type="compositionally biased region" description="Basic residues" evidence="2">
    <location>
        <begin position="107"/>
        <end position="123"/>
    </location>
</feature>
<dbReference type="InterPro" id="IPR036812">
    <property type="entry name" value="NAD(P)_OxRdtase_dom_sf"/>
</dbReference>
<feature type="domain" description="NADP-dependent oxidoreductase" evidence="3">
    <location>
        <begin position="1"/>
        <end position="77"/>
    </location>
</feature>
<accession>A0A699TTN5</accession>
<evidence type="ECO:0000256" key="2">
    <source>
        <dbReference type="SAM" id="MobiDB-lite"/>
    </source>
</evidence>
<dbReference type="SUPFAM" id="SSF51430">
    <property type="entry name" value="NAD(P)-linked oxidoreductase"/>
    <property type="match status" value="1"/>
</dbReference>
<feature type="region of interest" description="Disordered" evidence="2">
    <location>
        <begin position="82"/>
        <end position="139"/>
    </location>
</feature>
<proteinExistence type="predicted"/>
<organism evidence="4">
    <name type="scientific">Tanacetum cinerariifolium</name>
    <name type="common">Dalmatian daisy</name>
    <name type="synonym">Chrysanthemum cinerariifolium</name>
    <dbReference type="NCBI Taxonomy" id="118510"/>
    <lineage>
        <taxon>Eukaryota</taxon>
        <taxon>Viridiplantae</taxon>
        <taxon>Streptophyta</taxon>
        <taxon>Embryophyta</taxon>
        <taxon>Tracheophyta</taxon>
        <taxon>Spermatophyta</taxon>
        <taxon>Magnoliopsida</taxon>
        <taxon>eudicotyledons</taxon>
        <taxon>Gunneridae</taxon>
        <taxon>Pentapetalae</taxon>
        <taxon>asterids</taxon>
        <taxon>campanulids</taxon>
        <taxon>Asterales</taxon>
        <taxon>Asteraceae</taxon>
        <taxon>Asteroideae</taxon>
        <taxon>Anthemideae</taxon>
        <taxon>Anthemidinae</taxon>
        <taxon>Tanacetum</taxon>
    </lineage>
</organism>
<evidence type="ECO:0000256" key="1">
    <source>
        <dbReference type="ARBA" id="ARBA00023002"/>
    </source>
</evidence>
<name>A0A699TTN5_TANCI</name>
<dbReference type="AlphaFoldDB" id="A0A699TTN5"/>
<dbReference type="EMBL" id="BKCJ011277901">
    <property type="protein sequence ID" value="GFD14215.1"/>
    <property type="molecule type" value="Genomic_DNA"/>
</dbReference>
<protein>
    <recommendedName>
        <fullName evidence="3">NADP-dependent oxidoreductase domain-containing protein</fullName>
    </recommendedName>
</protein>
<keyword evidence="1" id="KW-0560">Oxidoreductase</keyword>
<dbReference type="InterPro" id="IPR023210">
    <property type="entry name" value="NADP_OxRdtase_dom"/>
</dbReference>
<feature type="non-terminal residue" evidence="4">
    <location>
        <position position="1"/>
    </location>
</feature>
<dbReference type="InterPro" id="IPR050523">
    <property type="entry name" value="AKR_Detox_Biosynth"/>
</dbReference>
<dbReference type="GO" id="GO:0016491">
    <property type="term" value="F:oxidoreductase activity"/>
    <property type="evidence" value="ECO:0007669"/>
    <property type="project" value="UniProtKB-KW"/>
</dbReference>
<dbReference type="PANTHER" id="PTHR43364:SF4">
    <property type="entry name" value="NAD(P)-LINKED OXIDOREDUCTASE SUPERFAMILY PROTEIN"/>
    <property type="match status" value="1"/>
</dbReference>
<dbReference type="PANTHER" id="PTHR43364">
    <property type="entry name" value="NADH-SPECIFIC METHYLGLYOXAL REDUCTASE-RELATED"/>
    <property type="match status" value="1"/>
</dbReference>
<comment type="caution">
    <text evidence="4">The sequence shown here is derived from an EMBL/GenBank/DDBJ whole genome shotgun (WGS) entry which is preliminary data.</text>
</comment>
<reference evidence="4" key="1">
    <citation type="journal article" date="2019" name="Sci. Rep.">
        <title>Draft genome of Tanacetum cinerariifolium, the natural source of mosquito coil.</title>
        <authorList>
            <person name="Yamashiro T."/>
            <person name="Shiraishi A."/>
            <person name="Satake H."/>
            <person name="Nakayama K."/>
        </authorList>
    </citation>
    <scope>NUCLEOTIDE SEQUENCE</scope>
</reference>
<dbReference type="Gene3D" id="3.20.20.100">
    <property type="entry name" value="NADP-dependent oxidoreductase domain"/>
    <property type="match status" value="1"/>
</dbReference>
<feature type="non-terminal residue" evidence="4">
    <location>
        <position position="139"/>
    </location>
</feature>
<evidence type="ECO:0000313" key="4">
    <source>
        <dbReference type="EMBL" id="GFD14215.1"/>
    </source>
</evidence>
<dbReference type="Pfam" id="PF00248">
    <property type="entry name" value="Aldo_ket_red"/>
    <property type="match status" value="1"/>
</dbReference>
<feature type="compositionally biased region" description="Low complexity" evidence="2">
    <location>
        <begin position="124"/>
        <end position="133"/>
    </location>
</feature>
<sequence length="139" mass="15611">DLYQTHSFDPLTPWEETLRALDDLVRQGKVRYIGASNVAAWQLMKALGVSHYQHLEKYVSLQAYYTIAGRELEREIHRGLAGTGVAAAPKSSEHRHHRRQENGAARRQPHGRGRKVHARRIAAARRGQQAGSRVSGLDA</sequence>
<evidence type="ECO:0000259" key="3">
    <source>
        <dbReference type="Pfam" id="PF00248"/>
    </source>
</evidence>
<gene>
    <name evidence="4" type="ORF">Tci_886184</name>
</gene>
<dbReference type="GO" id="GO:0005829">
    <property type="term" value="C:cytosol"/>
    <property type="evidence" value="ECO:0007669"/>
    <property type="project" value="TreeGrafter"/>
</dbReference>